<dbReference type="InterPro" id="IPR011704">
    <property type="entry name" value="ATPase_dyneun-rel_AAA"/>
</dbReference>
<dbReference type="InterPro" id="IPR052934">
    <property type="entry name" value="Methyl-DNA_Rec/Restrict_Enz"/>
</dbReference>
<dbReference type="SUPFAM" id="SSF52540">
    <property type="entry name" value="P-loop containing nucleoside triphosphate hydrolases"/>
    <property type="match status" value="1"/>
</dbReference>
<protein>
    <recommendedName>
        <fullName evidence="1">ATPase dynein-related AAA domain-containing protein</fullName>
    </recommendedName>
</protein>
<dbReference type="InterPro" id="IPR027417">
    <property type="entry name" value="P-loop_NTPase"/>
</dbReference>
<name>A0A928BRJ4_XYLRU</name>
<reference evidence="2" key="1">
    <citation type="submission" date="2019-04" db="EMBL/GenBank/DDBJ databases">
        <title>Evolution of Biomass-Degrading Anaerobic Consortia Revealed by Metagenomics.</title>
        <authorList>
            <person name="Peng X."/>
        </authorList>
    </citation>
    <scope>NUCLEOTIDE SEQUENCE</scope>
    <source>
        <strain evidence="2">SIG141</strain>
    </source>
</reference>
<dbReference type="GO" id="GO:0005524">
    <property type="term" value="F:ATP binding"/>
    <property type="evidence" value="ECO:0007669"/>
    <property type="project" value="InterPro"/>
</dbReference>
<comment type="caution">
    <text evidence="2">The sequence shown here is derived from an EMBL/GenBank/DDBJ whole genome shotgun (WGS) entry which is preliminary data.</text>
</comment>
<accession>A0A928BRJ4</accession>
<organism evidence="2 3">
    <name type="scientific">Xylanibacter ruminicola</name>
    <name type="common">Prevotella ruminicola</name>
    <dbReference type="NCBI Taxonomy" id="839"/>
    <lineage>
        <taxon>Bacteria</taxon>
        <taxon>Pseudomonadati</taxon>
        <taxon>Bacteroidota</taxon>
        <taxon>Bacteroidia</taxon>
        <taxon>Bacteroidales</taxon>
        <taxon>Prevotellaceae</taxon>
        <taxon>Xylanibacter</taxon>
    </lineage>
</organism>
<dbReference type="CDD" id="cd00009">
    <property type="entry name" value="AAA"/>
    <property type="match status" value="1"/>
</dbReference>
<gene>
    <name evidence="2" type="ORF">E7102_06265</name>
</gene>
<dbReference type="GO" id="GO:0016887">
    <property type="term" value="F:ATP hydrolysis activity"/>
    <property type="evidence" value="ECO:0007669"/>
    <property type="project" value="InterPro"/>
</dbReference>
<dbReference type="Pfam" id="PF07728">
    <property type="entry name" value="AAA_5"/>
    <property type="match status" value="1"/>
</dbReference>
<evidence type="ECO:0000313" key="3">
    <source>
        <dbReference type="Proteomes" id="UP000763088"/>
    </source>
</evidence>
<dbReference type="Proteomes" id="UP000763088">
    <property type="component" value="Unassembled WGS sequence"/>
</dbReference>
<dbReference type="AlphaFoldDB" id="A0A928BRJ4"/>
<evidence type="ECO:0000313" key="2">
    <source>
        <dbReference type="EMBL" id="MBE6266055.1"/>
    </source>
</evidence>
<evidence type="ECO:0000259" key="1">
    <source>
        <dbReference type="Pfam" id="PF07728"/>
    </source>
</evidence>
<dbReference type="Gene3D" id="3.40.50.300">
    <property type="entry name" value="P-loop containing nucleotide triphosphate hydrolases"/>
    <property type="match status" value="1"/>
</dbReference>
<dbReference type="PANTHER" id="PTHR37291">
    <property type="entry name" value="5-METHYLCYTOSINE-SPECIFIC RESTRICTION ENZYME B"/>
    <property type="match status" value="1"/>
</dbReference>
<feature type="domain" description="ATPase dynein-related AAA" evidence="1">
    <location>
        <begin position="435"/>
        <end position="585"/>
    </location>
</feature>
<dbReference type="PANTHER" id="PTHR37291:SF1">
    <property type="entry name" value="TYPE IV METHYL-DIRECTED RESTRICTION ENZYME ECOKMCRB SUBUNIT"/>
    <property type="match status" value="1"/>
</dbReference>
<proteinExistence type="predicted"/>
<dbReference type="EMBL" id="SUYD01000006">
    <property type="protein sequence ID" value="MBE6266055.1"/>
    <property type="molecule type" value="Genomic_DNA"/>
</dbReference>
<sequence>MAYTWIPFYKELSQKLLQFKNDRKPLVDFIYSELSKVGSKSLVDYIHMEDGSRVTDIDPFSMFAIFNRSLKRENKIGFLQKFKDRFDLKTEIPTDFDGIPTVNSQRAFFFNWADKNAESIRQFWDLFETVVLEKDISTIFDQMVNNTISQYSLTMILFWIAPERFLNLDGRNRAYLNVLGFPEKYPNLDYSKYSKLMQDVHNKMDDHSIPCSSFPELSHAAFLSSPRRQEKEKKDDSNTIAYWLYAPGEQAVYWDEYYQDGLMGLGWNKIGDLKEYRKQQDLVAPLKQHYGADTSQKNNADMLYSFANEMKPGDIVFAKKGRSMIVGRGVVTSEYYYDGNRENQPHLRKVNWTHKGEWKSDSLLAMKTLTNITRDTDLVKQLKKLIDGDSVRKEITIEPKNGINENYTKEKFLEEVFVTENDYIKLRNLLLRKKNLILQGAPGVGKTFAAKRLAYAIMGEKDDSRVMQVQFHQNYSYEDFVMGYKPNENGGFNLNYGIFHKFCRRASIDKERPYFFIIDEINRGNLSKIFGELLMLIESDYRDKPIQLSYNDETFAVPSNIYIIGMMNTADRSLAMIDYALRRRFSFFEMKPGFETDSFNNYILGWSSPKLRSLIKAIIELNEVISDDDSLGSGFCIGHSYLCNFDNGFDLDSIVEYDIIPMLREYWFDNDERFNQEAQKLRNALK</sequence>